<name>A0A6M3K804_9ZZZZ</name>
<organism evidence="1">
    <name type="scientific">viral metagenome</name>
    <dbReference type="NCBI Taxonomy" id="1070528"/>
    <lineage>
        <taxon>unclassified sequences</taxon>
        <taxon>metagenomes</taxon>
        <taxon>organismal metagenomes</taxon>
    </lineage>
</organism>
<dbReference type="EMBL" id="MT142310">
    <property type="protein sequence ID" value="QJA77917.1"/>
    <property type="molecule type" value="Genomic_DNA"/>
</dbReference>
<accession>A0A6M3K804</accession>
<proteinExistence type="predicted"/>
<dbReference type="AlphaFoldDB" id="A0A6M3K804"/>
<reference evidence="1" key="1">
    <citation type="submission" date="2020-03" db="EMBL/GenBank/DDBJ databases">
        <title>The deep terrestrial virosphere.</title>
        <authorList>
            <person name="Holmfeldt K."/>
            <person name="Nilsson E."/>
            <person name="Simone D."/>
            <person name="Lopez-Fernandez M."/>
            <person name="Wu X."/>
            <person name="de Brujin I."/>
            <person name="Lundin D."/>
            <person name="Andersson A."/>
            <person name="Bertilsson S."/>
            <person name="Dopson M."/>
        </authorList>
    </citation>
    <scope>NUCLEOTIDE SEQUENCE</scope>
    <source>
        <strain evidence="1">MM415A01183</strain>
    </source>
</reference>
<evidence type="ECO:0000313" key="1">
    <source>
        <dbReference type="EMBL" id="QJA77917.1"/>
    </source>
</evidence>
<sequence>MPAKNLFIGYFFFNHTKYIERCMAYSKRQAYYVFCKRIANKQGVGPEMVFNHFRNGNYQIETEIEFEEVENE</sequence>
<protein>
    <submittedName>
        <fullName evidence="1">Uncharacterized protein</fullName>
    </submittedName>
</protein>
<gene>
    <name evidence="1" type="ORF">MM415A01183_0003</name>
</gene>